<proteinExistence type="inferred from homology"/>
<dbReference type="AlphaFoldDB" id="A0A377M6F3"/>
<dbReference type="InterPro" id="IPR005144">
    <property type="entry name" value="ATP-cone_dom"/>
</dbReference>
<comment type="function">
    <text evidence="4">Negatively regulates transcription of bacterial ribonucleotide reductase nrd genes and operons by binding to NrdR-boxes.</text>
</comment>
<keyword evidence="4" id="KW-0804">Transcription</keyword>
<evidence type="ECO:0000256" key="4">
    <source>
        <dbReference type="HAMAP-Rule" id="MF_00440"/>
    </source>
</evidence>
<evidence type="ECO:0000256" key="2">
    <source>
        <dbReference type="ARBA" id="ARBA00022771"/>
    </source>
</evidence>
<reference evidence="6 7" key="1">
    <citation type="submission" date="2018-06" db="EMBL/GenBank/DDBJ databases">
        <authorList>
            <consortium name="Pathogen Informatics"/>
            <person name="Doyle S."/>
        </authorList>
    </citation>
    <scope>NUCLEOTIDE SEQUENCE [LARGE SCALE GENOMIC DNA]</scope>
    <source>
        <strain evidence="6 7">NCTC10005</strain>
    </source>
</reference>
<dbReference type="Proteomes" id="UP000255106">
    <property type="component" value="Unassembled WGS sequence"/>
</dbReference>
<dbReference type="EMBL" id="UGJB01000004">
    <property type="protein sequence ID" value="STQ13788.1"/>
    <property type="molecule type" value="Genomic_DNA"/>
</dbReference>
<feature type="domain" description="ATP-cone" evidence="5">
    <location>
        <begin position="1"/>
        <end position="44"/>
    </location>
</feature>
<organism evidence="6 7">
    <name type="scientific">Enterobacter cloacae</name>
    <dbReference type="NCBI Taxonomy" id="550"/>
    <lineage>
        <taxon>Bacteria</taxon>
        <taxon>Pseudomonadati</taxon>
        <taxon>Pseudomonadota</taxon>
        <taxon>Gammaproteobacteria</taxon>
        <taxon>Enterobacterales</taxon>
        <taxon>Enterobacteriaceae</taxon>
        <taxon>Enterobacter</taxon>
        <taxon>Enterobacter cloacae complex</taxon>
    </lineage>
</organism>
<dbReference type="PANTHER" id="PTHR30455">
    <property type="entry name" value="TRANSCRIPTIONAL REPRESSOR NRDR"/>
    <property type="match status" value="1"/>
</dbReference>
<evidence type="ECO:0000313" key="7">
    <source>
        <dbReference type="Proteomes" id="UP000255106"/>
    </source>
</evidence>
<keyword evidence="4" id="KW-0805">Transcription regulation</keyword>
<dbReference type="GO" id="GO:0005524">
    <property type="term" value="F:ATP binding"/>
    <property type="evidence" value="ECO:0007669"/>
    <property type="project" value="UniProtKB-UniRule"/>
</dbReference>
<dbReference type="InterPro" id="IPR003796">
    <property type="entry name" value="RNR_NrdR-like"/>
</dbReference>
<dbReference type="GO" id="GO:0003677">
    <property type="term" value="F:DNA binding"/>
    <property type="evidence" value="ECO:0007669"/>
    <property type="project" value="UniProtKB-KW"/>
</dbReference>
<keyword evidence="1 4" id="KW-0547">Nucleotide-binding</keyword>
<keyword evidence="4" id="KW-0678">Repressor</keyword>
<keyword evidence="2" id="KW-0863">Zinc-finger</keyword>
<dbReference type="GO" id="GO:0045892">
    <property type="term" value="P:negative regulation of DNA-templated transcription"/>
    <property type="evidence" value="ECO:0007669"/>
    <property type="project" value="UniProtKB-UniRule"/>
</dbReference>
<dbReference type="PANTHER" id="PTHR30455:SF2">
    <property type="entry name" value="TRANSCRIPTIONAL REPRESSOR NRDR"/>
    <property type="match status" value="1"/>
</dbReference>
<dbReference type="Pfam" id="PF03477">
    <property type="entry name" value="ATP-cone"/>
    <property type="match status" value="1"/>
</dbReference>
<gene>
    <name evidence="6" type="primary">nrdR_1</name>
    <name evidence="4" type="synonym">nrdR</name>
    <name evidence="6" type="ORF">NCTC10005_06622</name>
</gene>
<evidence type="ECO:0000313" key="6">
    <source>
        <dbReference type="EMBL" id="STQ13788.1"/>
    </source>
</evidence>
<keyword evidence="3 4" id="KW-0067">ATP-binding</keyword>
<evidence type="ECO:0000256" key="3">
    <source>
        <dbReference type="ARBA" id="ARBA00022840"/>
    </source>
</evidence>
<dbReference type="PROSITE" id="PS51161">
    <property type="entry name" value="ATP_CONE"/>
    <property type="match status" value="1"/>
</dbReference>
<name>A0A377M6F3_ENTCL</name>
<comment type="similarity">
    <text evidence="4">Belongs to the NrdR family.</text>
</comment>
<keyword evidence="4" id="KW-0238">DNA-binding</keyword>
<dbReference type="GO" id="GO:0008270">
    <property type="term" value="F:zinc ion binding"/>
    <property type="evidence" value="ECO:0007669"/>
    <property type="project" value="UniProtKB-KW"/>
</dbReference>
<accession>A0A377M6F3</accession>
<protein>
    <recommendedName>
        <fullName evidence="4">Transcriptional repressor NrdR</fullName>
    </recommendedName>
</protein>
<sequence length="54" mass="6394">MVWGEREVPSKMIGNLVMEQLKKLDKVAYIRFASVYRSFEDIKEFGEEIARLQD</sequence>
<keyword evidence="2" id="KW-0862">Zinc</keyword>
<comment type="caution">
    <text evidence="4">Lacks conserved residue(s) required for the propagation of feature annotation.</text>
</comment>
<evidence type="ECO:0000256" key="1">
    <source>
        <dbReference type="ARBA" id="ARBA00022741"/>
    </source>
</evidence>
<keyword evidence="2" id="KW-0479">Metal-binding</keyword>
<evidence type="ECO:0000259" key="5">
    <source>
        <dbReference type="PROSITE" id="PS51161"/>
    </source>
</evidence>
<dbReference type="HAMAP" id="MF_00440">
    <property type="entry name" value="NrdR"/>
    <property type="match status" value="1"/>
</dbReference>